<dbReference type="AlphaFoldDB" id="A0A068NR90"/>
<sequence length="272" mass="30177">MYRNRPVSKQNIQGFTLIELLVVIAIIAILAAILFPVFAQAKNAAKKTASLSNMKQIGLGLRMYWDESDGMSIVDVNWDLYLPGSPSNGGTPYTTSVGPVTWSGLIQPYIKSEGLFRAPGHTLAPEGGWTRLPQNTDLEYANKSYGISVYGVVVSTALQTGGPIVPWQVDSHKNPSERIVVYEVKNNTGGPGGDNAWWVAGANRQDPEYQRLAFRYNDGMNTLRLDSSAKYRAQNDLDGVFRATRARGPGDCKYKYYREIYYPWSADMSCQD</sequence>
<dbReference type="InterPro" id="IPR012902">
    <property type="entry name" value="N_methyl_site"/>
</dbReference>
<accession>A0A068NR90</accession>
<evidence type="ECO:0000313" key="3">
    <source>
        <dbReference type="Proteomes" id="UP000027982"/>
    </source>
</evidence>
<dbReference type="EMBL" id="CP007139">
    <property type="protein sequence ID" value="AIE85285.1"/>
    <property type="molecule type" value="Genomic_DNA"/>
</dbReference>
<proteinExistence type="predicted"/>
<dbReference type="HOGENOM" id="CLU_041661_1_0_0"/>
<keyword evidence="3" id="KW-1185">Reference proteome</keyword>
<dbReference type="InterPro" id="IPR045584">
    <property type="entry name" value="Pilin-like"/>
</dbReference>
<organism evidence="2 3">
    <name type="scientific">Fimbriimonas ginsengisoli Gsoil 348</name>
    <dbReference type="NCBI Taxonomy" id="661478"/>
    <lineage>
        <taxon>Bacteria</taxon>
        <taxon>Bacillati</taxon>
        <taxon>Armatimonadota</taxon>
        <taxon>Fimbriimonadia</taxon>
        <taxon>Fimbriimonadales</taxon>
        <taxon>Fimbriimonadaceae</taxon>
        <taxon>Fimbriimonas</taxon>
    </lineage>
</organism>
<name>A0A068NR90_FIMGI</name>
<protein>
    <recommendedName>
        <fullName evidence="4">Prepilin-type N-terminal cleavage/methylation domain-containing protein</fullName>
    </recommendedName>
</protein>
<evidence type="ECO:0000256" key="1">
    <source>
        <dbReference type="SAM" id="Phobius"/>
    </source>
</evidence>
<keyword evidence="1" id="KW-1133">Transmembrane helix</keyword>
<reference evidence="2 3" key="1">
    <citation type="journal article" date="2014" name="PLoS ONE">
        <title>The first complete genome sequence of the class fimbriimonadia in the phylum armatimonadetes.</title>
        <authorList>
            <person name="Hu Z.Y."/>
            <person name="Wang Y.Z."/>
            <person name="Im W.T."/>
            <person name="Wang S.Y."/>
            <person name="Zhao G.P."/>
            <person name="Zheng H.J."/>
            <person name="Quan Z.X."/>
        </authorList>
    </citation>
    <scope>NUCLEOTIDE SEQUENCE [LARGE SCALE GENOMIC DNA]</scope>
    <source>
        <strain evidence="2">Gsoil 348</strain>
    </source>
</reference>
<dbReference type="eggNOG" id="COG4968">
    <property type="taxonomic scope" value="Bacteria"/>
</dbReference>
<dbReference type="Gene3D" id="3.30.700.10">
    <property type="entry name" value="Glycoprotein, Type 4 Pilin"/>
    <property type="match status" value="1"/>
</dbReference>
<dbReference type="Proteomes" id="UP000027982">
    <property type="component" value="Chromosome"/>
</dbReference>
<keyword evidence="1" id="KW-0472">Membrane</keyword>
<dbReference type="Pfam" id="PF07963">
    <property type="entry name" value="N_methyl"/>
    <property type="match status" value="1"/>
</dbReference>
<feature type="transmembrane region" description="Helical" evidence="1">
    <location>
        <begin position="12"/>
        <end position="38"/>
    </location>
</feature>
<keyword evidence="1" id="KW-0812">Transmembrane</keyword>
<dbReference type="NCBIfam" id="TIGR02532">
    <property type="entry name" value="IV_pilin_GFxxxE"/>
    <property type="match status" value="1"/>
</dbReference>
<dbReference type="PANTHER" id="PTHR30093">
    <property type="entry name" value="GENERAL SECRETION PATHWAY PROTEIN G"/>
    <property type="match status" value="1"/>
</dbReference>
<evidence type="ECO:0000313" key="2">
    <source>
        <dbReference type="EMBL" id="AIE85285.1"/>
    </source>
</evidence>
<dbReference type="STRING" id="661478.OP10G_1917"/>
<evidence type="ECO:0008006" key="4">
    <source>
        <dbReference type="Google" id="ProtNLM"/>
    </source>
</evidence>
<dbReference type="PROSITE" id="PS00409">
    <property type="entry name" value="PROKAR_NTER_METHYL"/>
    <property type="match status" value="1"/>
</dbReference>
<dbReference type="OrthoDB" id="255848at2"/>
<dbReference type="SUPFAM" id="SSF54523">
    <property type="entry name" value="Pili subunits"/>
    <property type="match status" value="1"/>
</dbReference>
<gene>
    <name evidence="2" type="ORF">OP10G_1917</name>
</gene>
<dbReference type="KEGG" id="fgi:OP10G_1917"/>
<dbReference type="RefSeq" id="WP_025226133.1">
    <property type="nucleotide sequence ID" value="NZ_CP007139.1"/>
</dbReference>